<gene>
    <name evidence="1" type="ORF">CEV34_4706</name>
</gene>
<dbReference type="Proteomes" id="UP000216188">
    <property type="component" value="Unassembled WGS sequence"/>
</dbReference>
<dbReference type="AlphaFoldDB" id="A0A256G474"/>
<evidence type="ECO:0000313" key="1">
    <source>
        <dbReference type="EMBL" id="OYR21905.1"/>
    </source>
</evidence>
<accession>A0A256G474</accession>
<sequence length="41" mass="4698">MRGAGIFSVFNLWMIYIIEYSFVTFHDYPAVVVLSTQPDAV</sequence>
<proteinExistence type="predicted"/>
<reference evidence="1 2" key="1">
    <citation type="submission" date="2017-07" db="EMBL/GenBank/DDBJ databases">
        <title>Phylogenetic study on the rhizospheric bacterium Ochrobactrum sp. A44.</title>
        <authorList>
            <person name="Krzyzanowska D.M."/>
            <person name="Ossowicki A."/>
            <person name="Rajewska M."/>
            <person name="Maciag T."/>
            <person name="Kaczynski Z."/>
            <person name="Czerwicka M."/>
            <person name="Jafra S."/>
        </authorList>
    </citation>
    <scope>NUCLEOTIDE SEQUENCE [LARGE SCALE GENOMIC DNA]</scope>
    <source>
        <strain evidence="1 2">CCUG 30717</strain>
    </source>
</reference>
<comment type="caution">
    <text evidence="1">The sequence shown here is derived from an EMBL/GenBank/DDBJ whole genome shotgun (WGS) entry which is preliminary data.</text>
</comment>
<evidence type="ECO:0000313" key="2">
    <source>
        <dbReference type="Proteomes" id="UP000216188"/>
    </source>
</evidence>
<dbReference type="EMBL" id="NNRM01000046">
    <property type="protein sequence ID" value="OYR21905.1"/>
    <property type="molecule type" value="Genomic_DNA"/>
</dbReference>
<name>A0A256G474_9HYPH</name>
<protein>
    <submittedName>
        <fullName evidence="1">Uncharacterized protein</fullName>
    </submittedName>
</protein>
<keyword evidence="2" id="KW-1185">Reference proteome</keyword>
<organism evidence="1 2">
    <name type="scientific">Brucella pseudogrignonensis</name>
    <dbReference type="NCBI Taxonomy" id="419475"/>
    <lineage>
        <taxon>Bacteria</taxon>
        <taxon>Pseudomonadati</taxon>
        <taxon>Pseudomonadota</taxon>
        <taxon>Alphaproteobacteria</taxon>
        <taxon>Hyphomicrobiales</taxon>
        <taxon>Brucellaceae</taxon>
        <taxon>Brucella/Ochrobactrum group</taxon>
        <taxon>Brucella</taxon>
    </lineage>
</organism>